<comment type="caution">
    <text evidence="9">The sequence shown here is derived from an EMBL/GenBank/DDBJ whole genome shotgun (WGS) entry which is preliminary data.</text>
</comment>
<keyword evidence="2 7" id="KW-0813">Transport</keyword>
<evidence type="ECO:0000313" key="9">
    <source>
        <dbReference type="EMBL" id="MBT0956557.1"/>
    </source>
</evidence>
<comment type="subcellular location">
    <subcellularLocation>
        <location evidence="1 7">Cell membrane</location>
        <topology evidence="1 7">Multi-pass membrane protein</topology>
    </subcellularLocation>
</comment>
<feature type="domain" description="ABC transmembrane type-1" evidence="8">
    <location>
        <begin position="49"/>
        <end position="230"/>
    </location>
</feature>
<proteinExistence type="inferred from homology"/>
<dbReference type="SUPFAM" id="SSF161098">
    <property type="entry name" value="MetI-like"/>
    <property type="match status" value="2"/>
</dbReference>
<feature type="transmembrane region" description="Helical" evidence="7">
    <location>
        <begin position="359"/>
        <end position="378"/>
    </location>
</feature>
<dbReference type="Pfam" id="PF00528">
    <property type="entry name" value="BPD_transp_1"/>
    <property type="match status" value="2"/>
</dbReference>
<dbReference type="PANTHER" id="PTHR30151">
    <property type="entry name" value="ALKANE SULFONATE ABC TRANSPORTER-RELATED, MEMBRANE SUBUNIT"/>
    <property type="match status" value="1"/>
</dbReference>
<feature type="transmembrane region" description="Helical" evidence="7">
    <location>
        <begin position="165"/>
        <end position="185"/>
    </location>
</feature>
<evidence type="ECO:0000256" key="1">
    <source>
        <dbReference type="ARBA" id="ARBA00004651"/>
    </source>
</evidence>
<dbReference type="AlphaFoldDB" id="A0AAP2CLC8"/>
<name>A0AAP2CLC8_9RHOB</name>
<keyword evidence="3" id="KW-1003">Cell membrane</keyword>
<dbReference type="InterPro" id="IPR035906">
    <property type="entry name" value="MetI-like_sf"/>
</dbReference>
<dbReference type="Gene3D" id="1.10.3720.10">
    <property type="entry name" value="MetI-like"/>
    <property type="match status" value="2"/>
</dbReference>
<gene>
    <name evidence="9" type="ORF">IV417_04100</name>
</gene>
<dbReference type="Proteomes" id="UP001315686">
    <property type="component" value="Unassembled WGS sequence"/>
</dbReference>
<evidence type="ECO:0000313" key="10">
    <source>
        <dbReference type="Proteomes" id="UP001315686"/>
    </source>
</evidence>
<dbReference type="PROSITE" id="PS50928">
    <property type="entry name" value="ABC_TM1"/>
    <property type="match status" value="2"/>
</dbReference>
<keyword evidence="5 7" id="KW-1133">Transmembrane helix</keyword>
<accession>A0AAP2CLC8</accession>
<evidence type="ECO:0000256" key="2">
    <source>
        <dbReference type="ARBA" id="ARBA00022448"/>
    </source>
</evidence>
<feature type="transmembrane region" description="Helical" evidence="7">
    <location>
        <begin position="315"/>
        <end position="347"/>
    </location>
</feature>
<feature type="transmembrane region" description="Helical" evidence="7">
    <location>
        <begin position="83"/>
        <end position="103"/>
    </location>
</feature>
<keyword evidence="6 7" id="KW-0472">Membrane</keyword>
<feature type="transmembrane region" description="Helical" evidence="7">
    <location>
        <begin position="115"/>
        <end position="137"/>
    </location>
</feature>
<evidence type="ECO:0000256" key="3">
    <source>
        <dbReference type="ARBA" id="ARBA00022475"/>
    </source>
</evidence>
<comment type="similarity">
    <text evidence="7">Belongs to the binding-protein-dependent transport system permease family.</text>
</comment>
<organism evidence="9 10">
    <name type="scientific">Harenicola maris</name>
    <dbReference type="NCBI Taxonomy" id="2841044"/>
    <lineage>
        <taxon>Bacteria</taxon>
        <taxon>Pseudomonadati</taxon>
        <taxon>Pseudomonadota</taxon>
        <taxon>Alphaproteobacteria</taxon>
        <taxon>Rhodobacterales</taxon>
        <taxon>Paracoccaceae</taxon>
        <taxon>Harenicola</taxon>
    </lineage>
</organism>
<dbReference type="EMBL" id="JADQAZ010000001">
    <property type="protein sequence ID" value="MBT0956557.1"/>
    <property type="molecule type" value="Genomic_DNA"/>
</dbReference>
<feature type="transmembrane region" description="Helical" evidence="7">
    <location>
        <begin position="260"/>
        <end position="280"/>
    </location>
</feature>
<evidence type="ECO:0000256" key="4">
    <source>
        <dbReference type="ARBA" id="ARBA00022692"/>
    </source>
</evidence>
<reference evidence="9 10" key="1">
    <citation type="journal article" date="2021" name="Arch. Microbiol.">
        <title>Harenicola maris gen. nov., sp. nov. isolated from the Sea of Japan shallow sediments.</title>
        <authorList>
            <person name="Romanenko L.A."/>
            <person name="Kurilenko V.V."/>
            <person name="Chernysheva N.Y."/>
            <person name="Tekutyeva L.A."/>
            <person name="Velansky P.V."/>
            <person name="Svetashev V.I."/>
            <person name="Isaeva M.P."/>
        </authorList>
    </citation>
    <scope>NUCLEOTIDE SEQUENCE [LARGE SCALE GENOMIC DNA]</scope>
    <source>
        <strain evidence="9 10">KMM 3653</strain>
    </source>
</reference>
<feature type="transmembrane region" description="Helical" evidence="7">
    <location>
        <begin position="57"/>
        <end position="76"/>
    </location>
</feature>
<dbReference type="GO" id="GO:0005886">
    <property type="term" value="C:plasma membrane"/>
    <property type="evidence" value="ECO:0007669"/>
    <property type="project" value="UniProtKB-SubCell"/>
</dbReference>
<evidence type="ECO:0000256" key="5">
    <source>
        <dbReference type="ARBA" id="ARBA00022989"/>
    </source>
</evidence>
<keyword evidence="10" id="KW-1185">Reference proteome</keyword>
<feature type="transmembrane region" description="Helical" evidence="7">
    <location>
        <begin position="384"/>
        <end position="404"/>
    </location>
</feature>
<feature type="transmembrane region" description="Helical" evidence="7">
    <location>
        <begin position="212"/>
        <end position="239"/>
    </location>
</feature>
<keyword evidence="4 7" id="KW-0812">Transmembrane</keyword>
<evidence type="ECO:0000259" key="8">
    <source>
        <dbReference type="PROSITE" id="PS50928"/>
    </source>
</evidence>
<protein>
    <submittedName>
        <fullName evidence="9">ABC transporter permease subunit</fullName>
    </submittedName>
</protein>
<feature type="transmembrane region" description="Helical" evidence="7">
    <location>
        <begin position="480"/>
        <end position="499"/>
    </location>
</feature>
<dbReference type="InterPro" id="IPR000515">
    <property type="entry name" value="MetI-like"/>
</dbReference>
<dbReference type="GO" id="GO:0055085">
    <property type="term" value="P:transmembrane transport"/>
    <property type="evidence" value="ECO:0007669"/>
    <property type="project" value="InterPro"/>
</dbReference>
<evidence type="ECO:0000256" key="6">
    <source>
        <dbReference type="ARBA" id="ARBA00023136"/>
    </source>
</evidence>
<sequence>MRIYAWFAGLLLAWELIARLAFGDLYILSPPTAILLRILEDFPLYCRALGTTVLEALIGFALGNLAAILLAILVVALPPIERLAQAIALVVFCLPLVATGPVLRVIYGPGWGPQITLAALSVYYTTFVPLVVGLRAVPPNWLDLIASYGRGRMTAMTVVRIRASLPYLVASLKIAAPAAFLGAIVGEFTGADRGIGVLSIQAMRSLDVDGTWALATIASAVAIIGYALVGWGGRLLAIGAPPTLLVSPKARAPQVLWKRIGIAIGAPMLSIAVVLLLWQVSMDALDLSRFFAKRPGDIWTYLVTGGQAAAHRSELFAALGATMIVTIPGYFAGLGLGAVLAALFCLLPTVEKIASPVAIALRSIPIVVTAPLLVLALGRGQLGMLVIVAVMIFFPTLVSCLHGLRQAPGQVIDYFNSFRAPPLTQLFLARVPAMLPSLFAAARMAVPMAVLAATVAEWLATGTGIGNLMALTSSTSNYNMLWSCVAILTLVSVTGYMLVAMLERRVLSHFAPEQVIQ</sequence>
<evidence type="ECO:0000256" key="7">
    <source>
        <dbReference type="RuleBase" id="RU363032"/>
    </source>
</evidence>
<feature type="transmembrane region" description="Helical" evidence="7">
    <location>
        <begin position="438"/>
        <end position="460"/>
    </location>
</feature>
<feature type="domain" description="ABC transmembrane type-1" evidence="8">
    <location>
        <begin position="319"/>
        <end position="503"/>
    </location>
</feature>
<dbReference type="PANTHER" id="PTHR30151:SF20">
    <property type="entry name" value="ABC TRANSPORTER PERMEASE PROTEIN HI_0355-RELATED"/>
    <property type="match status" value="1"/>
</dbReference>